<evidence type="ECO:0008006" key="4">
    <source>
        <dbReference type="Google" id="ProtNLM"/>
    </source>
</evidence>
<evidence type="ECO:0000313" key="3">
    <source>
        <dbReference type="Proteomes" id="UP000664859"/>
    </source>
</evidence>
<feature type="chain" id="PRO_5032435902" description="Secreted peptide" evidence="1">
    <location>
        <begin position="19"/>
        <end position="87"/>
    </location>
</feature>
<evidence type="ECO:0000256" key="1">
    <source>
        <dbReference type="SAM" id="SignalP"/>
    </source>
</evidence>
<gene>
    <name evidence="2" type="ORF">JKP88DRAFT_219974</name>
</gene>
<accession>A0A835Z7Y7</accession>
<keyword evidence="1" id="KW-0732">Signal</keyword>
<comment type="caution">
    <text evidence="2">The sequence shown here is derived from an EMBL/GenBank/DDBJ whole genome shotgun (WGS) entry which is preliminary data.</text>
</comment>
<feature type="signal peptide" evidence="1">
    <location>
        <begin position="1"/>
        <end position="18"/>
    </location>
</feature>
<name>A0A835Z7Y7_9STRA</name>
<dbReference type="EMBL" id="JAFCMP010000179">
    <property type="protein sequence ID" value="KAG5183948.1"/>
    <property type="molecule type" value="Genomic_DNA"/>
</dbReference>
<dbReference type="Proteomes" id="UP000664859">
    <property type="component" value="Unassembled WGS sequence"/>
</dbReference>
<reference evidence="2" key="1">
    <citation type="submission" date="2021-02" db="EMBL/GenBank/DDBJ databases">
        <title>First Annotated Genome of the Yellow-green Alga Tribonema minus.</title>
        <authorList>
            <person name="Mahan K.M."/>
        </authorList>
    </citation>
    <scope>NUCLEOTIDE SEQUENCE</scope>
    <source>
        <strain evidence="2">UTEX B ZZ1240</strain>
    </source>
</reference>
<keyword evidence="3" id="KW-1185">Reference proteome</keyword>
<dbReference type="AlphaFoldDB" id="A0A835Z7Y7"/>
<organism evidence="2 3">
    <name type="scientific">Tribonema minus</name>
    <dbReference type="NCBI Taxonomy" id="303371"/>
    <lineage>
        <taxon>Eukaryota</taxon>
        <taxon>Sar</taxon>
        <taxon>Stramenopiles</taxon>
        <taxon>Ochrophyta</taxon>
        <taxon>PX clade</taxon>
        <taxon>Xanthophyceae</taxon>
        <taxon>Tribonematales</taxon>
        <taxon>Tribonemataceae</taxon>
        <taxon>Tribonema</taxon>
    </lineage>
</organism>
<sequence>MTRSPELPLLLLLPVAAAVSWTTTAAASVCFAICFLLPDTAAPPSQSSSSESVNGSVAVPLSTRWRFPGGGCAPSSFTALMSAIGAH</sequence>
<proteinExistence type="predicted"/>
<protein>
    <recommendedName>
        <fullName evidence="4">Secreted peptide</fullName>
    </recommendedName>
</protein>
<evidence type="ECO:0000313" key="2">
    <source>
        <dbReference type="EMBL" id="KAG5183948.1"/>
    </source>
</evidence>